<reference evidence="1" key="1">
    <citation type="submission" date="2022-01" db="EMBL/GenBank/DDBJ databases">
        <authorList>
            <person name="King R."/>
        </authorList>
    </citation>
    <scope>NUCLEOTIDE SEQUENCE</scope>
</reference>
<dbReference type="EMBL" id="OU892281">
    <property type="protein sequence ID" value="CAG9768822.1"/>
    <property type="molecule type" value="Genomic_DNA"/>
</dbReference>
<evidence type="ECO:0000313" key="1">
    <source>
        <dbReference type="EMBL" id="CAG9768822.1"/>
    </source>
</evidence>
<organism evidence="1 2">
    <name type="scientific">Ceutorhynchus assimilis</name>
    <name type="common">cabbage seed weevil</name>
    <dbReference type="NCBI Taxonomy" id="467358"/>
    <lineage>
        <taxon>Eukaryota</taxon>
        <taxon>Metazoa</taxon>
        <taxon>Ecdysozoa</taxon>
        <taxon>Arthropoda</taxon>
        <taxon>Hexapoda</taxon>
        <taxon>Insecta</taxon>
        <taxon>Pterygota</taxon>
        <taxon>Neoptera</taxon>
        <taxon>Endopterygota</taxon>
        <taxon>Coleoptera</taxon>
        <taxon>Polyphaga</taxon>
        <taxon>Cucujiformia</taxon>
        <taxon>Curculionidae</taxon>
        <taxon>Ceutorhynchinae</taxon>
        <taxon>Ceutorhynchus</taxon>
    </lineage>
</organism>
<accession>A0A9N9MS26</accession>
<dbReference type="AlphaFoldDB" id="A0A9N9MS26"/>
<evidence type="ECO:0000313" key="2">
    <source>
        <dbReference type="Proteomes" id="UP001152799"/>
    </source>
</evidence>
<proteinExistence type="predicted"/>
<name>A0A9N9MS26_9CUCU</name>
<keyword evidence="2" id="KW-1185">Reference proteome</keyword>
<protein>
    <submittedName>
        <fullName evidence="1">Uncharacterized protein</fullName>
    </submittedName>
</protein>
<dbReference type="Proteomes" id="UP001152799">
    <property type="component" value="Chromosome 5"/>
</dbReference>
<gene>
    <name evidence="1" type="ORF">CEUTPL_LOCUS9344</name>
</gene>
<sequence length="96" mass="10562">METKQGQQPSSSPNNIGKISGTCCQTRKLKIAPKQFQIYAKKCKRSQAPLTCVMSRQAVPSTNVEAHLHVNLALMPIRNPENDKVILMIGMGIISI</sequence>